<reference evidence="10" key="1">
    <citation type="submission" date="2013-09" db="EMBL/GenBank/DDBJ databases">
        <title>Corchorus olitorius genome sequencing.</title>
        <authorList>
            <person name="Alam M."/>
            <person name="Haque M.S."/>
            <person name="Islam M.S."/>
            <person name="Emdad E.M."/>
            <person name="Islam M.M."/>
            <person name="Ahmed B."/>
            <person name="Halim A."/>
            <person name="Hossen Q.M.M."/>
            <person name="Hossain M.Z."/>
            <person name="Ahmed R."/>
            <person name="Khan M.M."/>
            <person name="Islam R."/>
            <person name="Rashid M.M."/>
            <person name="Khan S.A."/>
            <person name="Rahman M.S."/>
            <person name="Alam M."/>
            <person name="Yahiya A.S."/>
            <person name="Khan M.S."/>
            <person name="Azam M.S."/>
            <person name="Haque T."/>
            <person name="Lashkar M.Z.H."/>
            <person name="Akhand A.I."/>
            <person name="Morshed G."/>
            <person name="Roy S."/>
            <person name="Uddin K.S."/>
            <person name="Rabeya T."/>
            <person name="Hossain A.S."/>
            <person name="Chowdhury A."/>
            <person name="Snigdha A.R."/>
            <person name="Mortoza M.S."/>
            <person name="Matin S.A."/>
            <person name="Hoque S.M.E."/>
            <person name="Islam M.K."/>
            <person name="Roy D.K."/>
            <person name="Haider R."/>
            <person name="Moosa M.M."/>
            <person name="Elias S.M."/>
            <person name="Hasan A.M."/>
            <person name="Jahan S."/>
            <person name="Shafiuddin M."/>
            <person name="Mahmood N."/>
            <person name="Shommy N.S."/>
        </authorList>
    </citation>
    <scope>NUCLEOTIDE SEQUENCE [LARGE SCALE GENOMIC DNA]</scope>
    <source>
        <strain evidence="10">cv. O-4</strain>
    </source>
</reference>
<keyword evidence="10" id="KW-1185">Reference proteome</keyword>
<dbReference type="FunFam" id="1.20.58.90:FF:000011">
    <property type="entry name" value="Tubulin-specific chaperone A"/>
    <property type="match status" value="1"/>
</dbReference>
<evidence type="ECO:0000256" key="1">
    <source>
        <dbReference type="ARBA" id="ARBA00004123"/>
    </source>
</evidence>
<evidence type="ECO:0000313" key="10">
    <source>
        <dbReference type="Proteomes" id="UP000187203"/>
    </source>
</evidence>
<dbReference type="Proteomes" id="UP000187203">
    <property type="component" value="Unassembled WGS sequence"/>
</dbReference>
<dbReference type="SUPFAM" id="SSF101941">
    <property type="entry name" value="NAC domain"/>
    <property type="match status" value="1"/>
</dbReference>
<evidence type="ECO:0000313" key="9">
    <source>
        <dbReference type="EMBL" id="OMO62407.1"/>
    </source>
</evidence>
<comment type="caution">
    <text evidence="9">The sequence shown here is derived from an EMBL/GenBank/DDBJ whole genome shotgun (WGS) entry which is preliminary data.</text>
</comment>
<evidence type="ECO:0000256" key="7">
    <source>
        <dbReference type="ARBA" id="ARBA00023242"/>
    </source>
</evidence>
<dbReference type="GO" id="GO:0007023">
    <property type="term" value="P:post-chaperonin tubulin folding pathway"/>
    <property type="evidence" value="ECO:0007669"/>
    <property type="project" value="InterPro"/>
</dbReference>
<name>A0A1R3GWJ8_9ROSI</name>
<dbReference type="PANTHER" id="PTHR31989">
    <property type="entry name" value="NAC DOMAIN-CONTAINING PROTEIN 82-RELATED"/>
    <property type="match status" value="1"/>
</dbReference>
<dbReference type="Gene3D" id="1.20.58.90">
    <property type="match status" value="1"/>
</dbReference>
<keyword evidence="3" id="KW-0805">Transcription regulation</keyword>
<dbReference type="PROSITE" id="PS51005">
    <property type="entry name" value="NAC"/>
    <property type="match status" value="1"/>
</dbReference>
<keyword evidence="7" id="KW-0539">Nucleus</keyword>
<evidence type="ECO:0000259" key="8">
    <source>
        <dbReference type="PROSITE" id="PS51005"/>
    </source>
</evidence>
<keyword evidence="6" id="KW-0143">Chaperone</keyword>
<dbReference type="GO" id="GO:0003677">
    <property type="term" value="F:DNA binding"/>
    <property type="evidence" value="ECO:0007669"/>
    <property type="project" value="UniProtKB-KW"/>
</dbReference>
<gene>
    <name evidence="9" type="ORF">COLO4_33093</name>
</gene>
<keyword evidence="5" id="KW-0804">Transcription</keyword>
<dbReference type="Pfam" id="PF02365">
    <property type="entry name" value="NAM"/>
    <property type="match status" value="1"/>
</dbReference>
<dbReference type="EMBL" id="AWUE01021397">
    <property type="protein sequence ID" value="OMO62407.1"/>
    <property type="molecule type" value="Genomic_DNA"/>
</dbReference>
<comment type="subcellular location">
    <subcellularLocation>
        <location evidence="1">Nucleus</location>
    </subcellularLocation>
</comment>
<dbReference type="Gene3D" id="2.170.150.80">
    <property type="entry name" value="NAC domain"/>
    <property type="match status" value="1"/>
</dbReference>
<dbReference type="OrthoDB" id="296187at2759"/>
<dbReference type="InterPro" id="IPR003441">
    <property type="entry name" value="NAC-dom"/>
</dbReference>
<evidence type="ECO:0000256" key="6">
    <source>
        <dbReference type="ARBA" id="ARBA00023186"/>
    </source>
</evidence>
<evidence type="ECO:0000256" key="4">
    <source>
        <dbReference type="ARBA" id="ARBA00023125"/>
    </source>
</evidence>
<sequence length="327" mass="36752">MGKNMVSLGVQFHPSDVELVTYYLKGKVLGKKFPFDTIADLDVYKHAPWDLPEKYLLNTWDLKKWFFFCPIKKYAKGAKLNRAIDYGYWKSSGKDRPLMYNKEVVGMIKTLVFRRGKAPHGKTDWVMREYKLEDKELAERGVVHDTCVLCVVFKKNGIGLGNSAQYGAPLKMKHLSDNKDDNLVGTEPVSILSRLAFGGANGPLEGGNDTNAALTCMDAPNVVVVDDKNELHSYEKEVERDAAKTADMKEKAADPYDLKQQENVLAESRMMIPNCRKRLEASLADLKATLVELEEANEKEGPEFEDAGSTITEVEKLFQTEAVTQNT</sequence>
<dbReference type="GO" id="GO:0006355">
    <property type="term" value="P:regulation of DNA-templated transcription"/>
    <property type="evidence" value="ECO:0007669"/>
    <property type="project" value="InterPro"/>
</dbReference>
<evidence type="ECO:0000256" key="3">
    <source>
        <dbReference type="ARBA" id="ARBA00023015"/>
    </source>
</evidence>
<organism evidence="9 10">
    <name type="scientific">Corchorus olitorius</name>
    <dbReference type="NCBI Taxonomy" id="93759"/>
    <lineage>
        <taxon>Eukaryota</taxon>
        <taxon>Viridiplantae</taxon>
        <taxon>Streptophyta</taxon>
        <taxon>Embryophyta</taxon>
        <taxon>Tracheophyta</taxon>
        <taxon>Spermatophyta</taxon>
        <taxon>Magnoliopsida</taxon>
        <taxon>eudicotyledons</taxon>
        <taxon>Gunneridae</taxon>
        <taxon>Pentapetalae</taxon>
        <taxon>rosids</taxon>
        <taxon>malvids</taxon>
        <taxon>Malvales</taxon>
        <taxon>Malvaceae</taxon>
        <taxon>Grewioideae</taxon>
        <taxon>Apeibeae</taxon>
        <taxon>Corchorus</taxon>
    </lineage>
</organism>
<proteinExistence type="inferred from homology"/>
<accession>A0A1R3GWJ8</accession>
<evidence type="ECO:0000256" key="2">
    <source>
        <dbReference type="ARBA" id="ARBA00006806"/>
    </source>
</evidence>
<dbReference type="InterPro" id="IPR004226">
    <property type="entry name" value="TBCA"/>
</dbReference>
<dbReference type="InterPro" id="IPR036126">
    <property type="entry name" value="TBCA_sf"/>
</dbReference>
<evidence type="ECO:0000256" key="5">
    <source>
        <dbReference type="ARBA" id="ARBA00023163"/>
    </source>
</evidence>
<protein>
    <submittedName>
        <fullName evidence="9">No apical meristem (NAM) protein</fullName>
    </submittedName>
</protein>
<dbReference type="SUPFAM" id="SSF46988">
    <property type="entry name" value="Tubulin chaperone cofactor A"/>
    <property type="match status" value="1"/>
</dbReference>
<keyword evidence="4" id="KW-0238">DNA-binding</keyword>
<dbReference type="GO" id="GO:0007021">
    <property type="term" value="P:tubulin complex assembly"/>
    <property type="evidence" value="ECO:0007669"/>
    <property type="project" value="InterPro"/>
</dbReference>
<comment type="similarity">
    <text evidence="2">Belongs to the TBCA family.</text>
</comment>
<feature type="domain" description="NAC" evidence="8">
    <location>
        <begin position="6"/>
        <end position="155"/>
    </location>
</feature>
<dbReference type="Pfam" id="PF02970">
    <property type="entry name" value="TBCA"/>
    <property type="match status" value="1"/>
</dbReference>
<dbReference type="AlphaFoldDB" id="A0A1R3GWJ8"/>
<dbReference type="GO" id="GO:0005634">
    <property type="term" value="C:nucleus"/>
    <property type="evidence" value="ECO:0007669"/>
    <property type="project" value="UniProtKB-SubCell"/>
</dbReference>
<dbReference type="GO" id="GO:0048487">
    <property type="term" value="F:beta-tubulin binding"/>
    <property type="evidence" value="ECO:0007669"/>
    <property type="project" value="InterPro"/>
</dbReference>
<dbReference type="InterPro" id="IPR036093">
    <property type="entry name" value="NAC_dom_sf"/>
</dbReference>